<dbReference type="InterPro" id="IPR036396">
    <property type="entry name" value="Cyt_P450_sf"/>
</dbReference>
<keyword evidence="7 10" id="KW-0408">Iron</keyword>
<name>A0A4Y7KS64_PAPSO</name>
<dbReference type="Gene3D" id="1.10.630.10">
    <property type="entry name" value="Cytochrome P450"/>
    <property type="match status" value="2"/>
</dbReference>
<dbReference type="SUPFAM" id="SSF48264">
    <property type="entry name" value="Cytochrome P450"/>
    <property type="match status" value="1"/>
</dbReference>
<keyword evidence="5 10" id="KW-0479">Metal-binding</keyword>
<evidence type="ECO:0008006" key="13">
    <source>
        <dbReference type="Google" id="ProtNLM"/>
    </source>
</evidence>
<evidence type="ECO:0000256" key="6">
    <source>
        <dbReference type="ARBA" id="ARBA00023002"/>
    </source>
</evidence>
<dbReference type="PROSITE" id="PS00086">
    <property type="entry name" value="CYTOCHROME_P450"/>
    <property type="match status" value="1"/>
</dbReference>
<keyword evidence="6 10" id="KW-0560">Oxidoreductase</keyword>
<protein>
    <recommendedName>
        <fullName evidence="13">Cytochrome P450</fullName>
    </recommendedName>
</protein>
<comment type="similarity">
    <text evidence="3 10">Belongs to the cytochrome P450 family.</text>
</comment>
<evidence type="ECO:0000256" key="1">
    <source>
        <dbReference type="ARBA" id="ARBA00001971"/>
    </source>
</evidence>
<reference evidence="11 12" key="1">
    <citation type="journal article" date="2018" name="Science">
        <title>The opium poppy genome and morphinan production.</title>
        <authorList>
            <person name="Guo L."/>
            <person name="Winzer T."/>
            <person name="Yang X."/>
            <person name="Li Y."/>
            <person name="Ning Z."/>
            <person name="He Z."/>
            <person name="Teodor R."/>
            <person name="Lu Y."/>
            <person name="Bowser T.A."/>
            <person name="Graham I.A."/>
            <person name="Ye K."/>
        </authorList>
    </citation>
    <scope>NUCLEOTIDE SEQUENCE [LARGE SCALE GENOMIC DNA]</scope>
    <source>
        <strain evidence="12">cv. HN1</strain>
        <tissue evidence="11">Leaves</tissue>
    </source>
</reference>
<evidence type="ECO:0000313" key="11">
    <source>
        <dbReference type="EMBL" id="RZC76184.1"/>
    </source>
</evidence>
<dbReference type="GO" id="GO:0020037">
    <property type="term" value="F:heme binding"/>
    <property type="evidence" value="ECO:0007669"/>
    <property type="project" value="InterPro"/>
</dbReference>
<comment type="subcellular location">
    <subcellularLocation>
        <location evidence="2">Membrane</location>
    </subcellularLocation>
</comment>
<accession>A0A4Y7KS64</accession>
<dbReference type="Pfam" id="PF00067">
    <property type="entry name" value="p450"/>
    <property type="match status" value="2"/>
</dbReference>
<evidence type="ECO:0000256" key="4">
    <source>
        <dbReference type="ARBA" id="ARBA00022617"/>
    </source>
</evidence>
<dbReference type="Gramene" id="RZC76184">
    <property type="protein sequence ID" value="RZC76184"/>
    <property type="gene ID" value="C5167_000320"/>
</dbReference>
<dbReference type="AlphaFoldDB" id="A0A4Y7KS64"/>
<comment type="cofactor">
    <cofactor evidence="1">
        <name>heme</name>
        <dbReference type="ChEBI" id="CHEBI:30413"/>
    </cofactor>
</comment>
<dbReference type="InterPro" id="IPR001128">
    <property type="entry name" value="Cyt_P450"/>
</dbReference>
<evidence type="ECO:0000256" key="5">
    <source>
        <dbReference type="ARBA" id="ARBA00022723"/>
    </source>
</evidence>
<dbReference type="GO" id="GO:0004497">
    <property type="term" value="F:monooxygenase activity"/>
    <property type="evidence" value="ECO:0007669"/>
    <property type="project" value="UniProtKB-KW"/>
</dbReference>
<evidence type="ECO:0000256" key="7">
    <source>
        <dbReference type="ARBA" id="ARBA00023004"/>
    </source>
</evidence>
<dbReference type="GO" id="GO:0016705">
    <property type="term" value="F:oxidoreductase activity, acting on paired donors, with incorporation or reduction of molecular oxygen"/>
    <property type="evidence" value="ECO:0007669"/>
    <property type="project" value="InterPro"/>
</dbReference>
<dbReference type="InterPro" id="IPR002401">
    <property type="entry name" value="Cyt_P450_E_grp-I"/>
</dbReference>
<dbReference type="PANTHER" id="PTHR47943:SF8">
    <property type="entry name" value="CYTOCHROME P450"/>
    <property type="match status" value="1"/>
</dbReference>
<evidence type="ECO:0000256" key="8">
    <source>
        <dbReference type="ARBA" id="ARBA00023033"/>
    </source>
</evidence>
<organism evidence="11 12">
    <name type="scientific">Papaver somniferum</name>
    <name type="common">Opium poppy</name>
    <dbReference type="NCBI Taxonomy" id="3469"/>
    <lineage>
        <taxon>Eukaryota</taxon>
        <taxon>Viridiplantae</taxon>
        <taxon>Streptophyta</taxon>
        <taxon>Embryophyta</taxon>
        <taxon>Tracheophyta</taxon>
        <taxon>Spermatophyta</taxon>
        <taxon>Magnoliopsida</taxon>
        <taxon>Ranunculales</taxon>
        <taxon>Papaveraceae</taxon>
        <taxon>Papaveroideae</taxon>
        <taxon>Papaver</taxon>
    </lineage>
</organism>
<evidence type="ECO:0000256" key="10">
    <source>
        <dbReference type="RuleBase" id="RU000461"/>
    </source>
</evidence>
<dbReference type="InterPro" id="IPR017972">
    <property type="entry name" value="Cyt_P450_CS"/>
</dbReference>
<dbReference type="GO" id="GO:0005506">
    <property type="term" value="F:iron ion binding"/>
    <property type="evidence" value="ECO:0007669"/>
    <property type="project" value="InterPro"/>
</dbReference>
<dbReference type="OMA" id="YSDSKER"/>
<evidence type="ECO:0000256" key="3">
    <source>
        <dbReference type="ARBA" id="ARBA00010617"/>
    </source>
</evidence>
<gene>
    <name evidence="11" type="ORF">C5167_000320</name>
</gene>
<dbReference type="EMBL" id="CM010723">
    <property type="protein sequence ID" value="RZC76184.1"/>
    <property type="molecule type" value="Genomic_DNA"/>
</dbReference>
<proteinExistence type="inferred from homology"/>
<sequence length="397" mass="44925">MVLILFLYAIVFIFSLLVLLGAIFTSKNRVGCRLPPSPIGLPIIGHMHLIDIVPYRSFHKLAIRYGPLIHLRLGSVPCIIVSSPELAKECLMTNELTFDSRPVTVAIDYLTYNSAGFAFTHFGTVWSFMKKVLMSELLGGQALKKHGHIRRDEIQNLVQLLLKKSIHGETVNVSEELMKLSNNIITQMMLGKKYSDSKERGEEVRSLVREVTEIFGQFNVSDSFGFLRNLDLQGFLKKSTDIRGRYDILLERIIKEREEVRRNKTTGKPTSDVGNNKEKDFLDILLDVSEDMNSEVKLNRDNVKAFLLAFSFFSKRGQHFEFLPFGTGRRGCPGIWLSLLVGPAVLAAMIQCLDWEVVSSDGSKEIDMTDRPGLTVPMANPILLDLHTRFDPFNLDM</sequence>
<keyword evidence="9" id="KW-0472">Membrane</keyword>
<dbReference type="Proteomes" id="UP000316621">
    <property type="component" value="Chromosome 9"/>
</dbReference>
<evidence type="ECO:0000256" key="9">
    <source>
        <dbReference type="ARBA" id="ARBA00023136"/>
    </source>
</evidence>
<keyword evidence="8 10" id="KW-0503">Monooxygenase</keyword>
<dbReference type="GO" id="GO:0016020">
    <property type="term" value="C:membrane"/>
    <property type="evidence" value="ECO:0007669"/>
    <property type="project" value="UniProtKB-SubCell"/>
</dbReference>
<dbReference type="PRINTS" id="PR00463">
    <property type="entry name" value="EP450I"/>
</dbReference>
<dbReference type="GO" id="GO:0033075">
    <property type="term" value="P:isoquinoline alkaloid biosynthetic process"/>
    <property type="evidence" value="ECO:0007669"/>
    <property type="project" value="UniProtKB-ARBA"/>
</dbReference>
<evidence type="ECO:0000256" key="2">
    <source>
        <dbReference type="ARBA" id="ARBA00004370"/>
    </source>
</evidence>
<keyword evidence="4 10" id="KW-0349">Heme</keyword>
<evidence type="ECO:0000313" key="12">
    <source>
        <dbReference type="Proteomes" id="UP000316621"/>
    </source>
</evidence>
<keyword evidence="12" id="KW-1185">Reference proteome</keyword>
<dbReference type="PANTHER" id="PTHR47943">
    <property type="entry name" value="CYTOCHROME P450 93A3-LIKE"/>
    <property type="match status" value="1"/>
</dbReference>